<name>A0A820QRN3_9BILA</name>
<dbReference type="AlphaFoldDB" id="A0A820QRN3"/>
<comment type="caution">
    <text evidence="1">The sequence shown here is derived from an EMBL/GenBank/DDBJ whole genome shotgun (WGS) entry which is preliminary data.</text>
</comment>
<proteinExistence type="predicted"/>
<reference evidence="1" key="1">
    <citation type="submission" date="2021-02" db="EMBL/GenBank/DDBJ databases">
        <authorList>
            <person name="Nowell W R."/>
        </authorList>
    </citation>
    <scope>NUCLEOTIDE SEQUENCE</scope>
</reference>
<evidence type="ECO:0000313" key="2">
    <source>
        <dbReference type="Proteomes" id="UP000663868"/>
    </source>
</evidence>
<evidence type="ECO:0000313" key="1">
    <source>
        <dbReference type="EMBL" id="CAF4424195.1"/>
    </source>
</evidence>
<dbReference type="EMBL" id="CAJOBB010027621">
    <property type="protein sequence ID" value="CAF4424195.1"/>
    <property type="molecule type" value="Genomic_DNA"/>
</dbReference>
<dbReference type="Proteomes" id="UP000663868">
    <property type="component" value="Unassembled WGS sequence"/>
</dbReference>
<protein>
    <submittedName>
        <fullName evidence="1">Uncharacterized protein</fullName>
    </submittedName>
</protein>
<gene>
    <name evidence="1" type="ORF">KXQ929_LOCUS52384</name>
</gene>
<feature type="non-terminal residue" evidence="1">
    <location>
        <position position="24"/>
    </location>
</feature>
<accession>A0A820QRN3</accession>
<sequence>MAIADLRIRTKVPGLTGERTLVRE</sequence>
<organism evidence="1 2">
    <name type="scientific">Adineta steineri</name>
    <dbReference type="NCBI Taxonomy" id="433720"/>
    <lineage>
        <taxon>Eukaryota</taxon>
        <taxon>Metazoa</taxon>
        <taxon>Spiralia</taxon>
        <taxon>Gnathifera</taxon>
        <taxon>Rotifera</taxon>
        <taxon>Eurotatoria</taxon>
        <taxon>Bdelloidea</taxon>
        <taxon>Adinetida</taxon>
        <taxon>Adinetidae</taxon>
        <taxon>Adineta</taxon>
    </lineage>
</organism>